<evidence type="ECO:0000313" key="1">
    <source>
        <dbReference type="EMBL" id="MBY75828.1"/>
    </source>
</evidence>
<dbReference type="AlphaFoldDB" id="A0A2S2QDL1"/>
<reference evidence="1" key="1">
    <citation type="submission" date="2018-04" db="EMBL/GenBank/DDBJ databases">
        <title>Transcriptome assembly of Sipha flava.</title>
        <authorList>
            <person name="Scully E.D."/>
            <person name="Geib S.M."/>
            <person name="Palmer N.A."/>
            <person name="Koch K."/>
            <person name="Bradshaw J."/>
            <person name="Heng-Moss T."/>
            <person name="Sarath G."/>
        </authorList>
    </citation>
    <scope>NUCLEOTIDE SEQUENCE</scope>
</reference>
<proteinExistence type="predicted"/>
<dbReference type="EMBL" id="GGMS01006625">
    <property type="protein sequence ID" value="MBY75828.1"/>
    <property type="molecule type" value="Transcribed_RNA"/>
</dbReference>
<accession>A0A2S2QDL1</accession>
<protein>
    <submittedName>
        <fullName evidence="1">Uncharacterized protein</fullName>
    </submittedName>
</protein>
<gene>
    <name evidence="1" type="ORF">g.92160</name>
</gene>
<sequence length="150" mass="17607">MNLLEVLNNTIRYQFFFLVIDIILQQLSDRFDKNTIFLMKDIGLLSLKRIKEVGPVPQDVFSKMCDVYVINQESVRNDNILLKSIIKNLDLNLLTKLPAKLHDDYEKYISGSDESNKEDEEERQDLNNFGNLRNIFEIINTLNIIFVHNN</sequence>
<name>A0A2S2QDL1_9HEMI</name>
<organism evidence="1">
    <name type="scientific">Sipha flava</name>
    <name type="common">yellow sugarcane aphid</name>
    <dbReference type="NCBI Taxonomy" id="143950"/>
    <lineage>
        <taxon>Eukaryota</taxon>
        <taxon>Metazoa</taxon>
        <taxon>Ecdysozoa</taxon>
        <taxon>Arthropoda</taxon>
        <taxon>Hexapoda</taxon>
        <taxon>Insecta</taxon>
        <taxon>Pterygota</taxon>
        <taxon>Neoptera</taxon>
        <taxon>Paraneoptera</taxon>
        <taxon>Hemiptera</taxon>
        <taxon>Sternorrhyncha</taxon>
        <taxon>Aphidomorpha</taxon>
        <taxon>Aphidoidea</taxon>
        <taxon>Aphididae</taxon>
        <taxon>Sipha</taxon>
    </lineage>
</organism>